<gene>
    <name evidence="2" type="ORF">O3P69_011158</name>
</gene>
<keyword evidence="3" id="KW-1185">Reference proteome</keyword>
<dbReference type="EMBL" id="JARAKH010000045">
    <property type="protein sequence ID" value="KAK8378452.1"/>
    <property type="molecule type" value="Genomic_DNA"/>
</dbReference>
<reference evidence="2 3" key="1">
    <citation type="submission" date="2023-03" db="EMBL/GenBank/DDBJ databases">
        <title>High-quality genome of Scylla paramamosain provides insights in environmental adaptation.</title>
        <authorList>
            <person name="Zhang L."/>
        </authorList>
    </citation>
    <scope>NUCLEOTIDE SEQUENCE [LARGE SCALE GENOMIC DNA]</scope>
    <source>
        <strain evidence="2">LZ_2023a</strain>
        <tissue evidence="2">Muscle</tissue>
    </source>
</reference>
<protein>
    <submittedName>
        <fullName evidence="2">Uncharacterized protein</fullName>
    </submittedName>
</protein>
<sequence>MDSSTDSDTYLEDEENQSLLSGPMMPLLAVASVAEMQPEADMGAVAVAAAVACDFMERTEMQEAFRKKIYKPESCPVWLLDSAKSVTYTNIITITRSLGEDYDGEPCMHCEVSTEELLVHYLLDCEATDPLRTLADRNGYKDSSNRRTSTARLSRGLLPFSLLQSPPFPSPSHTSYTLRRGSDKANI</sequence>
<organism evidence="2 3">
    <name type="scientific">Scylla paramamosain</name>
    <name type="common">Mud crab</name>
    <dbReference type="NCBI Taxonomy" id="85552"/>
    <lineage>
        <taxon>Eukaryota</taxon>
        <taxon>Metazoa</taxon>
        <taxon>Ecdysozoa</taxon>
        <taxon>Arthropoda</taxon>
        <taxon>Crustacea</taxon>
        <taxon>Multicrustacea</taxon>
        <taxon>Malacostraca</taxon>
        <taxon>Eumalacostraca</taxon>
        <taxon>Eucarida</taxon>
        <taxon>Decapoda</taxon>
        <taxon>Pleocyemata</taxon>
        <taxon>Brachyura</taxon>
        <taxon>Eubrachyura</taxon>
        <taxon>Portunoidea</taxon>
        <taxon>Portunidae</taxon>
        <taxon>Portuninae</taxon>
        <taxon>Scylla</taxon>
    </lineage>
</organism>
<dbReference type="Proteomes" id="UP001487740">
    <property type="component" value="Unassembled WGS sequence"/>
</dbReference>
<evidence type="ECO:0000313" key="2">
    <source>
        <dbReference type="EMBL" id="KAK8378452.1"/>
    </source>
</evidence>
<evidence type="ECO:0000256" key="1">
    <source>
        <dbReference type="SAM" id="MobiDB-lite"/>
    </source>
</evidence>
<evidence type="ECO:0000313" key="3">
    <source>
        <dbReference type="Proteomes" id="UP001487740"/>
    </source>
</evidence>
<comment type="caution">
    <text evidence="2">The sequence shown here is derived from an EMBL/GenBank/DDBJ whole genome shotgun (WGS) entry which is preliminary data.</text>
</comment>
<feature type="region of interest" description="Disordered" evidence="1">
    <location>
        <begin position="162"/>
        <end position="187"/>
    </location>
</feature>
<name>A0AAW0SUT5_SCYPA</name>
<accession>A0AAW0SUT5</accession>
<proteinExistence type="predicted"/>
<dbReference type="AlphaFoldDB" id="A0AAW0SUT5"/>